<protein>
    <recommendedName>
        <fullName evidence="4">Sortilin N-terminal domain-containing protein</fullName>
    </recommendedName>
</protein>
<feature type="compositionally biased region" description="Basic and acidic residues" evidence="2">
    <location>
        <begin position="22"/>
        <end position="31"/>
    </location>
</feature>
<keyword evidence="6" id="KW-1185">Reference proteome</keyword>
<proteinExistence type="predicted"/>
<dbReference type="NCBIfam" id="NF045728">
    <property type="entry name" value="glycosyl_F510_1955"/>
    <property type="match status" value="1"/>
</dbReference>
<dbReference type="RefSeq" id="WP_053434317.1">
    <property type="nucleotide sequence ID" value="NZ_LGUF01000007.1"/>
</dbReference>
<accession>A0A0M0GC25</accession>
<feature type="signal peptide" evidence="3">
    <location>
        <begin position="1"/>
        <end position="21"/>
    </location>
</feature>
<dbReference type="Gene3D" id="2.130.10.10">
    <property type="entry name" value="YVTN repeat-like/Quinoprotein amine dehydrogenase"/>
    <property type="match status" value="1"/>
</dbReference>
<evidence type="ECO:0000313" key="5">
    <source>
        <dbReference type="EMBL" id="KON86961.1"/>
    </source>
</evidence>
<evidence type="ECO:0000256" key="1">
    <source>
        <dbReference type="ARBA" id="ARBA00022737"/>
    </source>
</evidence>
<comment type="caution">
    <text evidence="5">The sequence shown here is derived from an EMBL/GenBank/DDBJ whole genome shotgun (WGS) entry which is preliminary data.</text>
</comment>
<evidence type="ECO:0000259" key="4">
    <source>
        <dbReference type="Pfam" id="PF15902"/>
    </source>
</evidence>
<dbReference type="InterPro" id="IPR015943">
    <property type="entry name" value="WD40/YVTN_repeat-like_dom_sf"/>
</dbReference>
<dbReference type="STRING" id="1459.AF332_09180"/>
<sequence>MKHCRIIFAVILAILAGGCSAEEQKSQKPAEKPTSNTSEETAYEIKKASPQQIDHIQGIGYPGNDTGIYLSTSDGIKVFKEGIWHESTSLNHDFMGFQAVKDGFIVSGHPDKNSVIKDPLGIVKSTDKGASYKNLAFGGTSSFPFLAAGYDTNMIYMINQEKNDELEAGVYRSQDDGQTWEPVSLKGLEADTLGMIAAHPDHPEIMAMSTRSGIFFSQDEGKTVKLVSEPIMATALTFTDNSLYYAYADQEKVQMNKIDLKTLETSQVKIPFLSYDNPITYIAADNKSNGRLVFTTYLKDLYESEDSGDNWKLLLKNGRIE</sequence>
<evidence type="ECO:0000256" key="2">
    <source>
        <dbReference type="SAM" id="MobiDB-lite"/>
    </source>
</evidence>
<reference evidence="6" key="1">
    <citation type="submission" date="2015-07" db="EMBL/GenBank/DDBJ databases">
        <title>Fjat-10036 dsm4.</title>
        <authorList>
            <person name="Liu B."/>
            <person name="Wang J."/>
            <person name="Zhu Y."/>
            <person name="Liu G."/>
            <person name="Chen Q."/>
            <person name="Chen Z."/>
            <person name="Lan J."/>
            <person name="Che J."/>
            <person name="Ge C."/>
            <person name="Shi H."/>
            <person name="Pan Z."/>
            <person name="Liu X."/>
        </authorList>
    </citation>
    <scope>NUCLEOTIDE SEQUENCE [LARGE SCALE GENOMIC DNA]</scope>
    <source>
        <strain evidence="6">DSM 4</strain>
    </source>
</reference>
<feature type="domain" description="Sortilin N-terminal" evidence="4">
    <location>
        <begin position="123"/>
        <end position="261"/>
    </location>
</feature>
<feature type="chain" id="PRO_5005599364" description="Sortilin N-terminal domain-containing protein" evidence="3">
    <location>
        <begin position="22"/>
        <end position="321"/>
    </location>
</feature>
<dbReference type="Proteomes" id="UP000037109">
    <property type="component" value="Unassembled WGS sequence"/>
</dbReference>
<keyword evidence="3" id="KW-0732">Signal</keyword>
<gene>
    <name evidence="5" type="ORF">AF332_09180</name>
</gene>
<keyword evidence="1" id="KW-0677">Repeat</keyword>
<dbReference type="PATRIC" id="fig|1459.3.peg.1955"/>
<dbReference type="CDD" id="cd15482">
    <property type="entry name" value="Sialidase_non-viral"/>
    <property type="match status" value="1"/>
</dbReference>
<organism evidence="5 6">
    <name type="scientific">Sporosarcina globispora</name>
    <name type="common">Bacillus globisporus</name>
    <dbReference type="NCBI Taxonomy" id="1459"/>
    <lineage>
        <taxon>Bacteria</taxon>
        <taxon>Bacillati</taxon>
        <taxon>Bacillota</taxon>
        <taxon>Bacilli</taxon>
        <taxon>Bacillales</taxon>
        <taxon>Caryophanaceae</taxon>
        <taxon>Sporosarcina</taxon>
    </lineage>
</organism>
<dbReference type="EMBL" id="LGUF01000007">
    <property type="protein sequence ID" value="KON86961.1"/>
    <property type="molecule type" value="Genomic_DNA"/>
</dbReference>
<dbReference type="Pfam" id="PF15902">
    <property type="entry name" value="Sortilin-Vps10"/>
    <property type="match status" value="1"/>
</dbReference>
<evidence type="ECO:0000256" key="3">
    <source>
        <dbReference type="SAM" id="SignalP"/>
    </source>
</evidence>
<name>A0A0M0GC25_SPOGL</name>
<feature type="region of interest" description="Disordered" evidence="2">
    <location>
        <begin position="22"/>
        <end position="42"/>
    </location>
</feature>
<dbReference type="InterPro" id="IPR054817">
    <property type="entry name" value="Glycosyl_F510_1955-like"/>
</dbReference>
<dbReference type="OrthoDB" id="9764804at2"/>
<evidence type="ECO:0000313" key="6">
    <source>
        <dbReference type="Proteomes" id="UP000037109"/>
    </source>
</evidence>
<dbReference type="InterPro" id="IPR031778">
    <property type="entry name" value="Sortilin_N"/>
</dbReference>
<dbReference type="AlphaFoldDB" id="A0A0M0GC25"/>
<dbReference type="PROSITE" id="PS51257">
    <property type="entry name" value="PROKAR_LIPOPROTEIN"/>
    <property type="match status" value="1"/>
</dbReference>
<dbReference type="SUPFAM" id="SSF110296">
    <property type="entry name" value="Oligoxyloglucan reducing end-specific cellobiohydrolase"/>
    <property type="match status" value="1"/>
</dbReference>